<organism evidence="1 2">
    <name type="scientific">Lepeophtheirus salmonis</name>
    <name type="common">Salmon louse</name>
    <name type="synonym">Caligus salmonis</name>
    <dbReference type="NCBI Taxonomy" id="72036"/>
    <lineage>
        <taxon>Eukaryota</taxon>
        <taxon>Metazoa</taxon>
        <taxon>Ecdysozoa</taxon>
        <taxon>Arthropoda</taxon>
        <taxon>Crustacea</taxon>
        <taxon>Multicrustacea</taxon>
        <taxon>Hexanauplia</taxon>
        <taxon>Copepoda</taxon>
        <taxon>Siphonostomatoida</taxon>
        <taxon>Caligidae</taxon>
        <taxon>Lepeophtheirus</taxon>
    </lineage>
</organism>
<dbReference type="OrthoDB" id="10578628at2759"/>
<accession>A0A7R8H1T8</accession>
<keyword evidence="2" id="KW-1185">Reference proteome</keyword>
<protein>
    <submittedName>
        <fullName evidence="1">(salmon louse) hypothetical protein</fullName>
    </submittedName>
</protein>
<evidence type="ECO:0000313" key="1">
    <source>
        <dbReference type="EMBL" id="CAF2816134.1"/>
    </source>
</evidence>
<evidence type="ECO:0000313" key="2">
    <source>
        <dbReference type="Proteomes" id="UP000675881"/>
    </source>
</evidence>
<dbReference type="EMBL" id="HG994591">
    <property type="protein sequence ID" value="CAF2816134.1"/>
    <property type="molecule type" value="Genomic_DNA"/>
</dbReference>
<sequence length="240" mass="27070">MRNIRNSTTIGESSEYREQLIPTHEEEVAVEQDYDPTNKKKTLFKFHGTRRKSQILSYLHRGSVTFETFVYDTNVGDISSLSTYFNPERWTVDDLNHKFAQTPDSDNAFASAVADGGNNCNPDLTSKFTELQKNASSSVLPRLLVCPDDSMSEKEKQTIQWVILQSTVKTMKNGHSENRTQAVITPESPDGVFLPWDGISSSKKCSPLGYSKYSSNVWRPSDTGILSPFLWGQKLLRFVA</sequence>
<gene>
    <name evidence="1" type="ORF">LSAA_3643</name>
</gene>
<dbReference type="AlphaFoldDB" id="A0A7R8H1T8"/>
<reference evidence="1" key="1">
    <citation type="submission" date="2021-02" db="EMBL/GenBank/DDBJ databases">
        <authorList>
            <person name="Bekaert M."/>
        </authorList>
    </citation>
    <scope>NUCLEOTIDE SEQUENCE</scope>
    <source>
        <strain evidence="1">IoA-00</strain>
    </source>
</reference>
<dbReference type="Proteomes" id="UP000675881">
    <property type="component" value="Chromosome 12"/>
</dbReference>
<proteinExistence type="predicted"/>
<name>A0A7R8H1T8_LEPSM</name>